<evidence type="ECO:0000313" key="2">
    <source>
        <dbReference type="EMBL" id="CAB4050211.1"/>
    </source>
</evidence>
<name>A0A6J5K8V2_9BURK</name>
<evidence type="ECO:0000313" key="3">
    <source>
        <dbReference type="Proteomes" id="UP000494102"/>
    </source>
</evidence>
<dbReference type="RefSeq" id="WP_175126341.1">
    <property type="nucleotide sequence ID" value="NZ_CADILN010000005.1"/>
</dbReference>
<evidence type="ECO:0000256" key="1">
    <source>
        <dbReference type="SAM" id="Phobius"/>
    </source>
</evidence>
<keyword evidence="1" id="KW-1133">Transmembrane helix</keyword>
<reference evidence="2 3" key="1">
    <citation type="submission" date="2020-04" db="EMBL/GenBank/DDBJ databases">
        <authorList>
            <person name="De Canck E."/>
        </authorList>
    </citation>
    <scope>NUCLEOTIDE SEQUENCE [LARGE SCALE GENOMIC DNA]</scope>
    <source>
        <strain evidence="2 3">LMG 9964</strain>
    </source>
</reference>
<organism evidence="2 3">
    <name type="scientific">Paraburkholderia phenoliruptrix</name>
    <dbReference type="NCBI Taxonomy" id="252970"/>
    <lineage>
        <taxon>Bacteria</taxon>
        <taxon>Pseudomonadati</taxon>
        <taxon>Pseudomonadota</taxon>
        <taxon>Betaproteobacteria</taxon>
        <taxon>Burkholderiales</taxon>
        <taxon>Burkholderiaceae</taxon>
        <taxon>Paraburkholderia</taxon>
    </lineage>
</organism>
<protein>
    <submittedName>
        <fullName evidence="2">Uncharacterized protein</fullName>
    </submittedName>
</protein>
<dbReference type="AlphaFoldDB" id="A0A6J5K8V2"/>
<dbReference type="EMBL" id="CADILN010000005">
    <property type="protein sequence ID" value="CAB4050211.1"/>
    <property type="molecule type" value="Genomic_DNA"/>
</dbReference>
<sequence>MGQQQRGAYERREPTMGTMQPVTVARPYTPDCAAIQQAEMVRRLENTSTYIKLALWVIAWFAMLCLSELAAEGLQPRNPTGLTYFFAAVGTAAILLITFWRTVWRLMWWLIGIVIILAIIKGAFLVVFLL</sequence>
<proteinExistence type="predicted"/>
<feature type="transmembrane region" description="Helical" evidence="1">
    <location>
        <begin position="50"/>
        <end position="70"/>
    </location>
</feature>
<gene>
    <name evidence="2" type="ORF">LMG9964_03876</name>
</gene>
<feature type="transmembrane region" description="Helical" evidence="1">
    <location>
        <begin position="82"/>
        <end position="100"/>
    </location>
</feature>
<feature type="transmembrane region" description="Helical" evidence="1">
    <location>
        <begin position="106"/>
        <end position="129"/>
    </location>
</feature>
<accession>A0A6J5K8V2</accession>
<keyword evidence="1" id="KW-0812">Transmembrane</keyword>
<keyword evidence="1" id="KW-0472">Membrane</keyword>
<dbReference type="Proteomes" id="UP000494102">
    <property type="component" value="Unassembled WGS sequence"/>
</dbReference>